<organism evidence="1 2">
    <name type="scientific">Pedobacter lusitanus</name>
    <dbReference type="NCBI Taxonomy" id="1503925"/>
    <lineage>
        <taxon>Bacteria</taxon>
        <taxon>Pseudomonadati</taxon>
        <taxon>Bacteroidota</taxon>
        <taxon>Sphingobacteriia</taxon>
        <taxon>Sphingobacteriales</taxon>
        <taxon>Sphingobacteriaceae</taxon>
        <taxon>Pedobacter</taxon>
    </lineage>
</organism>
<proteinExistence type="predicted"/>
<accession>A0A0D0F725</accession>
<comment type="caution">
    <text evidence="1">The sequence shown here is derived from an EMBL/GenBank/DDBJ whole genome shotgun (WGS) entry which is preliminary data.</text>
</comment>
<dbReference type="Proteomes" id="UP000032049">
    <property type="component" value="Unassembled WGS sequence"/>
</dbReference>
<dbReference type="NCBIfam" id="NF038153">
    <property type="entry name" value="lant_leader_L1a"/>
    <property type="match status" value="1"/>
</dbReference>
<reference evidence="1 2" key="1">
    <citation type="submission" date="2015-01" db="EMBL/GenBank/DDBJ databases">
        <title>Draft genome sequence of Pedobacter sp. NL19 isolated from sludge of an effluent treatment pond in an abandoned uranium mine.</title>
        <authorList>
            <person name="Santos T."/>
            <person name="Caetano T."/>
            <person name="Covas C."/>
            <person name="Cruz A."/>
            <person name="Mendo S."/>
        </authorList>
    </citation>
    <scope>NUCLEOTIDE SEQUENCE [LARGE SCALE GENOMIC DNA]</scope>
    <source>
        <strain evidence="1 2">NL19</strain>
    </source>
</reference>
<dbReference type="AlphaFoldDB" id="A0A0D0F725"/>
<evidence type="ECO:0000313" key="2">
    <source>
        <dbReference type="Proteomes" id="UP000032049"/>
    </source>
</evidence>
<keyword evidence="2" id="KW-1185">Reference proteome</keyword>
<protein>
    <submittedName>
        <fullName evidence="1">Uncharacterized protein</fullName>
    </submittedName>
</protein>
<dbReference type="STRING" id="1503925.TH53_09785"/>
<dbReference type="InterPro" id="IPR058238">
    <property type="entry name" value="Lant_leader_dom"/>
</dbReference>
<name>A0A0D0F725_9SPHI</name>
<gene>
    <name evidence="1" type="ORF">TH53_09785</name>
</gene>
<dbReference type="OrthoDB" id="965519at2"/>
<sequence>MKKVKLTNKITLDKEIISKLNEDQLKELYGGGAHANNMSCITGSKSCPNCKEAEREDYN</sequence>
<dbReference type="EMBL" id="JXRA01000036">
    <property type="protein sequence ID" value="KIO77388.1"/>
    <property type="molecule type" value="Genomic_DNA"/>
</dbReference>
<evidence type="ECO:0000313" key="1">
    <source>
        <dbReference type="EMBL" id="KIO77388.1"/>
    </source>
</evidence>
<dbReference type="RefSeq" id="WP_041881204.1">
    <property type="nucleotide sequence ID" value="NZ_CP157278.1"/>
</dbReference>